<sequence>MNLNTRLRQATSWGLVCVFVFQPLEPLWAGGITPTDTRTTIMPHGDVPVIDIAAPNGSGISHNRFKEFNVGEQGAVLNNATSAGQSALAGELGANPRFNGEAAQLIINEVTGRSRSELNGQLEVFGDQANLMIANPRGITCNGCGFVNAPGVTLTTGKPTLDKQGALNALSVLGGTITIGERGMDAGAQDYVELISRTADLQGRLEAQQLNVTLGTNQIDYQQGTTTPIAQEGNKPALAIDTKALGGMYANRIRLIASEEGVGVNLGTVQSRTGEITLDANGTLRVAQTRAQTDLNVRAAQLVVAREGSIGANRDITLVTPELDNQGRIVAKRDMRVLAERVDNHGDRALLQARQNLWIQGDAQGEKSAEILNRSGTIKTEKGDLVIRGEVVENEAKEKDNSRYEDVIDSRGMSSYTIQEEGLAEYQIDAIPDNLKASFEGATHFVTYRGDQFWEPDRTDDWMDPDGPPPLLASTYVLEKNERILDHVPKKRAMIASGRHLYINADQLINDASSVTAKKDIYLAGKKFSNITRTEGQIGTFGSYAPVEGPAYRHEGVVEVWNPLVLYPAEIIAKGKLVADFQDAINIETPIPANAERLREIVSEVDDPFSRGTQWEEEYRSPTSLSAAQIVLNSDNIKLTSTLQADDTLSVIAGNDITLEKNLVKAGNEIILSALRGITVDSGELEAKSVSLLTRQGDISLVSDPVVRYLDIDWKHRRGQIYASEGLDIHAGGNVTISDQHPIMSRNIDIHATGNVVTQFTDDVFNSDNIAGMNSDDTQSEWFKQGIDSVNKISADDSLTITAGGSIKLPRARLSSGQNVSLIAGQDIDLEMLGYDEKYKRYFDPYDVKQYSQDDLKAISPILSARSDILISAGRDISLESGDVRSQKNVIVLAGRDMSLDTTGYTVEKHQGNTSWYGEDKIYREKTWIDEQLLPTQISARNITLTAQGRADLYASDLNAEETISISAHGPLSLHAIKTDHYHHWKWGENKQESTHQIESKLNAGKDIFLITDGNLLFQGSRLTSGQHIQGAAKGGFLFAQAMEETAQSQEKSSQRKWYGKKKTTTHTRSEVNHKVVEFIADKDIELLSRDDSTYQASRISAGENANLTSQNGRVIFEAVKDSQFEQRITQSKGFYIKHADQGYQQDVWRLPVVNVGGKLTVDAAQGITAAIKQEQGQTLDQALDLLSATPGTEWLEALKNEENVQWNVVQDAYASWNHQQKSLNPAVAAVIAIAVAAVTAGYGLAAGAGNALAAGATGTTQAVLYGAGASGMTALASQAAVALVENQGNLSKTLDTLGKSEAVKSIAASMLVGGAMAGFDQRLLNQSPTPSSTRLPVLNDGDWHKVAQRVAGQSLIGAGVEQTLYGGSFKEQLTTALMGNIGVQVHAQGAKLIGDNGEILGSGGKALSHAVLAGLSAEIGNGSAKGAVAGALAAELMAISMGENAVKAEEWDRKAHQQEQIARAFGGVAGAVFTGDAKGAYSGANSSESVLRYNYLSHHQQELMEKELDEASGLVQKALIQARWGLLSQSQDGAFAAGVITAVPESLLELAQGIIGSVSNAGDIWASLKQLYSEEGILGSASVIGSSELSRIKENIQTMEARYERAGLDGAYASGVEAGKLIIETAALASIVGGIERVGTGIAGRAPKISVGYSSVADTPAKLMDELSKGGVKHTPESIVDIARTNSNRIVFLEAGKGGEGGSGLAHIIERHASQFADKGIPVNDIPYVIMAAIKEDKIVGKNGTAPVYEIVYMGEKKYIAIGVGDNGYIVRANPTSTWKE</sequence>
<name>A0A172YBR5_9GAMM</name>
<evidence type="ECO:0000259" key="1">
    <source>
        <dbReference type="SMART" id="SM00912"/>
    </source>
</evidence>
<dbReference type="InterPro" id="IPR012334">
    <property type="entry name" value="Pectin_lyas_fold"/>
</dbReference>
<feature type="domain" description="Filamentous haemagglutinin FhaB/tRNA nuclease CdiA-like TPS" evidence="1">
    <location>
        <begin position="44"/>
        <end position="164"/>
    </location>
</feature>
<organism evidence="2 3">
    <name type="scientific">Halotalea alkalilenta</name>
    <dbReference type="NCBI Taxonomy" id="376489"/>
    <lineage>
        <taxon>Bacteria</taxon>
        <taxon>Pseudomonadati</taxon>
        <taxon>Pseudomonadota</taxon>
        <taxon>Gammaproteobacteria</taxon>
        <taxon>Oceanospirillales</taxon>
        <taxon>Halomonadaceae</taxon>
        <taxon>Halotalea</taxon>
    </lineage>
</organism>
<dbReference type="InterPro" id="IPR008638">
    <property type="entry name" value="FhaB/CdiA-like_TPS"/>
</dbReference>
<dbReference type="InterPro" id="IPR011050">
    <property type="entry name" value="Pectin_lyase_fold/virulence"/>
</dbReference>
<dbReference type="Pfam" id="PF13332">
    <property type="entry name" value="Fil_haemagg_2"/>
    <property type="match status" value="1"/>
</dbReference>
<evidence type="ECO:0000313" key="2">
    <source>
        <dbReference type="EMBL" id="ANF56445.1"/>
    </source>
</evidence>
<dbReference type="InterPro" id="IPR025157">
    <property type="entry name" value="Hemagglutinin_rpt"/>
</dbReference>
<dbReference type="SUPFAM" id="SSF51126">
    <property type="entry name" value="Pectin lyase-like"/>
    <property type="match status" value="1"/>
</dbReference>
<reference evidence="2 3" key="1">
    <citation type="submission" date="2016-04" db="EMBL/GenBank/DDBJ databases">
        <title>Complete Genome Sequence of Halotalea alkalilenta IHB B 13600.</title>
        <authorList>
            <person name="Swarnkar M.K."/>
            <person name="Sharma A."/>
            <person name="Kaushal K."/>
            <person name="Soni R."/>
            <person name="Rana S."/>
            <person name="Singh A.K."/>
            <person name="Gulati A."/>
        </authorList>
    </citation>
    <scope>NUCLEOTIDE SEQUENCE [LARGE SCALE GENOMIC DNA]</scope>
    <source>
        <strain evidence="2 3">IHB B 13600</strain>
    </source>
</reference>
<dbReference type="GO" id="GO:0003824">
    <property type="term" value="F:catalytic activity"/>
    <property type="evidence" value="ECO:0007669"/>
    <property type="project" value="UniProtKB-ARBA"/>
</dbReference>
<dbReference type="Pfam" id="PF05860">
    <property type="entry name" value="TPS"/>
    <property type="match status" value="1"/>
</dbReference>
<evidence type="ECO:0000313" key="3">
    <source>
        <dbReference type="Proteomes" id="UP000077875"/>
    </source>
</evidence>
<dbReference type="Proteomes" id="UP000077875">
    <property type="component" value="Chromosome"/>
</dbReference>
<gene>
    <name evidence="2" type="ORF">A5892_02330</name>
</gene>
<dbReference type="STRING" id="376489.A5892_02330"/>
<dbReference type="Gene3D" id="2.160.20.10">
    <property type="entry name" value="Single-stranded right-handed beta-helix, Pectin lyase-like"/>
    <property type="match status" value="1"/>
</dbReference>
<dbReference type="RefSeq" id="WP_064121425.1">
    <property type="nucleotide sequence ID" value="NZ_CP015243.1"/>
</dbReference>
<proteinExistence type="predicted"/>
<dbReference type="KEGG" id="haa:A5892_02330"/>
<dbReference type="SMART" id="SM00912">
    <property type="entry name" value="Haemagg_act"/>
    <property type="match status" value="1"/>
</dbReference>
<dbReference type="InterPro" id="IPR006915">
    <property type="entry name" value="DUF637_hemagglutn_put"/>
</dbReference>
<protein>
    <recommendedName>
        <fullName evidence="1">Filamentous haemagglutinin FhaB/tRNA nuclease CdiA-like TPS domain-containing protein</fullName>
    </recommendedName>
</protein>
<accession>A0A172YBR5</accession>
<dbReference type="EMBL" id="CP015243">
    <property type="protein sequence ID" value="ANF56445.1"/>
    <property type="molecule type" value="Genomic_DNA"/>
</dbReference>
<dbReference type="NCBIfam" id="TIGR01901">
    <property type="entry name" value="adhes_NPXG"/>
    <property type="match status" value="1"/>
</dbReference>
<keyword evidence="3" id="KW-1185">Reference proteome</keyword>
<dbReference type="Pfam" id="PF04830">
    <property type="entry name" value="DUF637"/>
    <property type="match status" value="1"/>
</dbReference>